<dbReference type="Gene3D" id="3.10.450.10">
    <property type="match status" value="1"/>
</dbReference>
<evidence type="ECO:0000256" key="2">
    <source>
        <dbReference type="ARBA" id="ARBA00005320"/>
    </source>
</evidence>
<evidence type="ECO:0000256" key="4">
    <source>
        <dbReference type="ARBA" id="ARBA00022529"/>
    </source>
</evidence>
<name>A0AAD1RVT8_PELCU</name>
<evidence type="ECO:0000256" key="5">
    <source>
        <dbReference type="ARBA" id="ARBA00023022"/>
    </source>
</evidence>
<evidence type="ECO:0000256" key="6">
    <source>
        <dbReference type="ARBA" id="ARBA00023157"/>
    </source>
</evidence>
<keyword evidence="5" id="KW-0044">Antibiotic</keyword>
<keyword evidence="3" id="KW-0964">Secreted</keyword>
<protein>
    <submittedName>
        <fullName evidence="8">Cathelicidin-related peptide Oh-Cath-like</fullName>
    </submittedName>
</protein>
<gene>
    <name evidence="8" type="ORF">PECUL_23A037773</name>
</gene>
<dbReference type="PANTHER" id="PTHR10206">
    <property type="entry name" value="CATHELICIDIN"/>
    <property type="match status" value="1"/>
</dbReference>
<organism evidence="8 9">
    <name type="scientific">Pelobates cultripes</name>
    <name type="common">Western spadefoot toad</name>
    <dbReference type="NCBI Taxonomy" id="61616"/>
    <lineage>
        <taxon>Eukaryota</taxon>
        <taxon>Metazoa</taxon>
        <taxon>Chordata</taxon>
        <taxon>Craniata</taxon>
        <taxon>Vertebrata</taxon>
        <taxon>Euteleostomi</taxon>
        <taxon>Amphibia</taxon>
        <taxon>Batrachia</taxon>
        <taxon>Anura</taxon>
        <taxon>Pelobatoidea</taxon>
        <taxon>Pelobatidae</taxon>
        <taxon>Pelobates</taxon>
    </lineage>
</organism>
<feature type="chain" id="PRO_5042053665" evidence="7">
    <location>
        <begin position="21"/>
        <end position="174"/>
    </location>
</feature>
<evidence type="ECO:0000256" key="1">
    <source>
        <dbReference type="ARBA" id="ARBA00004613"/>
    </source>
</evidence>
<evidence type="ECO:0000256" key="7">
    <source>
        <dbReference type="SAM" id="SignalP"/>
    </source>
</evidence>
<sequence length="174" mass="19440">MDGFLKIILTLGVSSGVTTAYLPTIPETNQNISALAIVCTDYYNNGSSEDSIFQLDGTEHGTLIDKDPTFQQLTFIIKETRCKKSEENINKPCAFKEDGVVKQCTASIFPEDGERKILITCDTLYQNNKKKREESRAAGCRCFCCFPDRNNVCRRRAGCNNVIARKNDVSLAIH</sequence>
<accession>A0AAD1RVT8</accession>
<dbReference type="AlphaFoldDB" id="A0AAD1RVT8"/>
<comment type="subcellular location">
    <subcellularLocation>
        <location evidence="1">Secreted</location>
    </subcellularLocation>
</comment>
<dbReference type="GO" id="GO:0042742">
    <property type="term" value="P:defense response to bacterium"/>
    <property type="evidence" value="ECO:0007669"/>
    <property type="project" value="UniProtKB-KW"/>
</dbReference>
<keyword evidence="9" id="KW-1185">Reference proteome</keyword>
<dbReference type="InterPro" id="IPR018216">
    <property type="entry name" value="Cathelicidin_CS"/>
</dbReference>
<evidence type="ECO:0000313" key="8">
    <source>
        <dbReference type="EMBL" id="CAH2281831.1"/>
    </source>
</evidence>
<dbReference type="Pfam" id="PF00666">
    <property type="entry name" value="Cathelicidins"/>
    <property type="match status" value="1"/>
</dbReference>
<keyword evidence="6" id="KW-1015">Disulfide bond</keyword>
<evidence type="ECO:0000256" key="3">
    <source>
        <dbReference type="ARBA" id="ARBA00022525"/>
    </source>
</evidence>
<dbReference type="PANTHER" id="PTHR10206:SF0">
    <property type="entry name" value="CATHELICIDIN B1-RELATED"/>
    <property type="match status" value="1"/>
</dbReference>
<dbReference type="EMBL" id="OW240915">
    <property type="protein sequence ID" value="CAH2281831.1"/>
    <property type="molecule type" value="Genomic_DNA"/>
</dbReference>
<feature type="signal peptide" evidence="7">
    <location>
        <begin position="1"/>
        <end position="20"/>
    </location>
</feature>
<proteinExistence type="inferred from homology"/>
<comment type="similarity">
    <text evidence="2">Belongs to the cathelicidin family.</text>
</comment>
<dbReference type="GO" id="GO:0005615">
    <property type="term" value="C:extracellular space"/>
    <property type="evidence" value="ECO:0007669"/>
    <property type="project" value="TreeGrafter"/>
</dbReference>
<dbReference type="SUPFAM" id="SSF54403">
    <property type="entry name" value="Cystatin/monellin"/>
    <property type="match status" value="1"/>
</dbReference>
<dbReference type="PROSITE" id="PS00947">
    <property type="entry name" value="CATHELICIDINS_2"/>
    <property type="match status" value="1"/>
</dbReference>
<keyword evidence="7" id="KW-0732">Signal</keyword>
<reference evidence="8" key="1">
    <citation type="submission" date="2022-03" db="EMBL/GenBank/DDBJ databases">
        <authorList>
            <person name="Alioto T."/>
            <person name="Alioto T."/>
            <person name="Gomez Garrido J."/>
        </authorList>
    </citation>
    <scope>NUCLEOTIDE SEQUENCE</scope>
</reference>
<keyword evidence="4" id="KW-0929">Antimicrobial</keyword>
<dbReference type="InterPro" id="IPR001894">
    <property type="entry name" value="Cathelicidin-like"/>
</dbReference>
<dbReference type="Proteomes" id="UP001295444">
    <property type="component" value="Chromosome 04"/>
</dbReference>
<evidence type="ECO:0000313" key="9">
    <source>
        <dbReference type="Proteomes" id="UP001295444"/>
    </source>
</evidence>
<dbReference type="InterPro" id="IPR046350">
    <property type="entry name" value="Cystatin_sf"/>
</dbReference>